<dbReference type="CDD" id="cd05339">
    <property type="entry name" value="17beta-HSDXI-like_SDR_c"/>
    <property type="match status" value="1"/>
</dbReference>
<dbReference type="GO" id="GO:0016616">
    <property type="term" value="F:oxidoreductase activity, acting on the CH-OH group of donors, NAD or NADP as acceptor"/>
    <property type="evidence" value="ECO:0007669"/>
    <property type="project" value="TreeGrafter"/>
</dbReference>
<comment type="similarity">
    <text evidence="1 4">Belongs to the short-chain dehydrogenases/reductases (SDR) family.</text>
</comment>
<keyword evidence="3" id="KW-0520">NAD</keyword>
<dbReference type="RefSeq" id="XP_036358503.1">
    <property type="nucleotide sequence ID" value="XM_036502610.1"/>
</dbReference>
<dbReference type="Pfam" id="PF00106">
    <property type="entry name" value="adh_short"/>
    <property type="match status" value="1"/>
</dbReference>
<dbReference type="PRINTS" id="PR00081">
    <property type="entry name" value="GDHRDH"/>
</dbReference>
<dbReference type="InterPro" id="IPR020904">
    <property type="entry name" value="Sc_DH/Rdtase_CS"/>
</dbReference>
<dbReference type="Proteomes" id="UP000515154">
    <property type="component" value="Linkage group LG4"/>
</dbReference>
<dbReference type="SUPFAM" id="SSF51735">
    <property type="entry name" value="NAD(P)-binding Rossmann-fold domains"/>
    <property type="match status" value="1"/>
</dbReference>
<organism evidence="5 6">
    <name type="scientific">Octopus sinensis</name>
    <name type="common">East Asian common octopus</name>
    <dbReference type="NCBI Taxonomy" id="2607531"/>
    <lineage>
        <taxon>Eukaryota</taxon>
        <taxon>Metazoa</taxon>
        <taxon>Spiralia</taxon>
        <taxon>Lophotrochozoa</taxon>
        <taxon>Mollusca</taxon>
        <taxon>Cephalopoda</taxon>
        <taxon>Coleoidea</taxon>
        <taxon>Octopodiformes</taxon>
        <taxon>Octopoda</taxon>
        <taxon>Incirrata</taxon>
        <taxon>Octopodidae</taxon>
        <taxon>Octopus</taxon>
    </lineage>
</organism>
<dbReference type="InterPro" id="IPR036291">
    <property type="entry name" value="NAD(P)-bd_dom_sf"/>
</dbReference>
<gene>
    <name evidence="6" type="primary">LOC115210961</name>
</gene>
<sequence>MIDWDFVKEIILTILAFYYYLLDGIIRAILPGCFYAKDVAGETVLITGSGSGIGRELALRFAKLGCRMVLWDVNVPGNDATAKAIKELGGSCYQYKVDLGNKDEIYETARKVNEDIGMVHILINNAGIVTGRKFLECPDELIEKTIDVNTMAHFWTVKAFLPAMIKENHGHVVTVASAAGLLGVNSLTDYCASKFAVVGFEESLRFELEVLGKDGVHTTVVCPFYINTGMFNGVKVRFPYLMPILEPGYVSDKIVEAVRCNTHILYIPRLLYYTLGLKGYLPVRCMSVVCNFFATTQSMETFIGRQKQE</sequence>
<dbReference type="InterPro" id="IPR002347">
    <property type="entry name" value="SDR_fam"/>
</dbReference>
<evidence type="ECO:0000256" key="3">
    <source>
        <dbReference type="ARBA" id="ARBA00023027"/>
    </source>
</evidence>
<dbReference type="PANTHER" id="PTHR24322">
    <property type="entry name" value="PKSB"/>
    <property type="match status" value="1"/>
</dbReference>
<dbReference type="PROSITE" id="PS00061">
    <property type="entry name" value="ADH_SHORT"/>
    <property type="match status" value="1"/>
</dbReference>
<protein>
    <submittedName>
        <fullName evidence="6">Epidermal retinol dehydrogenase 2 isoform X2</fullName>
    </submittedName>
</protein>
<dbReference type="PRINTS" id="PR00080">
    <property type="entry name" value="SDRFAMILY"/>
</dbReference>
<accession>A0A7E6ET50</accession>
<proteinExistence type="inferred from homology"/>
<dbReference type="GO" id="GO:0005811">
    <property type="term" value="C:lipid droplet"/>
    <property type="evidence" value="ECO:0007669"/>
    <property type="project" value="TreeGrafter"/>
</dbReference>
<keyword evidence="5" id="KW-1185">Reference proteome</keyword>
<dbReference type="Gene3D" id="3.40.50.720">
    <property type="entry name" value="NAD(P)-binding Rossmann-like Domain"/>
    <property type="match status" value="1"/>
</dbReference>
<evidence type="ECO:0000256" key="4">
    <source>
        <dbReference type="RuleBase" id="RU000363"/>
    </source>
</evidence>
<name>A0A7E6ET50_9MOLL</name>
<reference evidence="6" key="1">
    <citation type="submission" date="2025-08" db="UniProtKB">
        <authorList>
            <consortium name="RefSeq"/>
        </authorList>
    </citation>
    <scope>IDENTIFICATION</scope>
</reference>
<dbReference type="AlphaFoldDB" id="A0A7E6ET50"/>
<evidence type="ECO:0000256" key="2">
    <source>
        <dbReference type="ARBA" id="ARBA00023002"/>
    </source>
</evidence>
<evidence type="ECO:0000256" key="1">
    <source>
        <dbReference type="ARBA" id="ARBA00006484"/>
    </source>
</evidence>
<dbReference type="FunFam" id="3.40.50.720:FF:000202">
    <property type="entry name" value="Short-chain dehydrogenase/reductase family 16C member 6"/>
    <property type="match status" value="1"/>
</dbReference>
<evidence type="ECO:0000313" key="6">
    <source>
        <dbReference type="RefSeq" id="XP_036358503.1"/>
    </source>
</evidence>
<keyword evidence="2" id="KW-0560">Oxidoreductase</keyword>
<dbReference type="PANTHER" id="PTHR24322:SF746">
    <property type="entry name" value="SHORT CHAIN DEHYDROGENASE_REDUCTASE FAMILY 16C MEMBER 5"/>
    <property type="match status" value="1"/>
</dbReference>
<evidence type="ECO:0000313" key="5">
    <source>
        <dbReference type="Proteomes" id="UP000515154"/>
    </source>
</evidence>